<evidence type="ECO:0000313" key="2">
    <source>
        <dbReference type="EMBL" id="OGI66225.1"/>
    </source>
</evidence>
<sequence>MNKTTLVSITIIIIGVTSLVWWSKSIENRELNANNLTKSHPARTGNVAANTLTALETFYDFGTISMKNGNVSRVFRVTNPTNEDIKVPSLTTSCMCTTAYIIKENGSKSRPFGMPGHGGTVPKANEIIKAGGSLDIEVVYDPNAHGPAGVGMIDRFVYLEDEAGNKLQFEIKANVTP</sequence>
<name>A0A1F6V9E4_9BACT</name>
<comment type="caution">
    <text evidence="2">The sequence shown here is derived from an EMBL/GenBank/DDBJ whole genome shotgun (WGS) entry which is preliminary data.</text>
</comment>
<evidence type="ECO:0000256" key="1">
    <source>
        <dbReference type="SAM" id="Phobius"/>
    </source>
</evidence>
<reference evidence="2 3" key="1">
    <citation type="journal article" date="2016" name="Nat. Commun.">
        <title>Thousands of microbial genomes shed light on interconnected biogeochemical processes in an aquifer system.</title>
        <authorList>
            <person name="Anantharaman K."/>
            <person name="Brown C.T."/>
            <person name="Hug L.A."/>
            <person name="Sharon I."/>
            <person name="Castelle C.J."/>
            <person name="Probst A.J."/>
            <person name="Thomas B.C."/>
            <person name="Singh A."/>
            <person name="Wilkins M.J."/>
            <person name="Karaoz U."/>
            <person name="Brodie E.L."/>
            <person name="Williams K.H."/>
            <person name="Hubbard S.S."/>
            <person name="Banfield J.F."/>
        </authorList>
    </citation>
    <scope>NUCLEOTIDE SEQUENCE [LARGE SCALE GENOMIC DNA]</scope>
</reference>
<dbReference type="Pfam" id="PF07610">
    <property type="entry name" value="DUF1573"/>
    <property type="match status" value="1"/>
</dbReference>
<organism evidence="2 3">
    <name type="scientific">Candidatus Nomurabacteria bacterium RIFCSPHIGHO2_01_FULL_40_24b</name>
    <dbReference type="NCBI Taxonomy" id="1801739"/>
    <lineage>
        <taxon>Bacteria</taxon>
        <taxon>Candidatus Nomuraibacteriota</taxon>
    </lineage>
</organism>
<evidence type="ECO:0008006" key="4">
    <source>
        <dbReference type="Google" id="ProtNLM"/>
    </source>
</evidence>
<keyword evidence="1" id="KW-0812">Transmembrane</keyword>
<dbReference type="InterPro" id="IPR013783">
    <property type="entry name" value="Ig-like_fold"/>
</dbReference>
<dbReference type="InterPro" id="IPR011467">
    <property type="entry name" value="DUF1573"/>
</dbReference>
<dbReference type="EMBL" id="MFTP01000002">
    <property type="protein sequence ID" value="OGI66225.1"/>
    <property type="molecule type" value="Genomic_DNA"/>
</dbReference>
<accession>A0A1F6V9E4</accession>
<dbReference type="Proteomes" id="UP000177370">
    <property type="component" value="Unassembled WGS sequence"/>
</dbReference>
<protein>
    <recommendedName>
        <fullName evidence="4">DUF1573 domain-containing protein</fullName>
    </recommendedName>
</protein>
<proteinExistence type="predicted"/>
<gene>
    <name evidence="2" type="ORF">A2647_00515</name>
</gene>
<keyword evidence="1" id="KW-0472">Membrane</keyword>
<dbReference type="AlphaFoldDB" id="A0A1F6V9E4"/>
<keyword evidence="1" id="KW-1133">Transmembrane helix</keyword>
<evidence type="ECO:0000313" key="3">
    <source>
        <dbReference type="Proteomes" id="UP000177370"/>
    </source>
</evidence>
<dbReference type="Gene3D" id="2.60.40.10">
    <property type="entry name" value="Immunoglobulins"/>
    <property type="match status" value="1"/>
</dbReference>
<feature type="transmembrane region" description="Helical" evidence="1">
    <location>
        <begin position="6"/>
        <end position="22"/>
    </location>
</feature>